<keyword evidence="3" id="KW-1185">Reference proteome</keyword>
<comment type="caution">
    <text evidence="2">The sequence shown here is derived from an EMBL/GenBank/DDBJ whole genome shotgun (WGS) entry which is preliminary data.</text>
</comment>
<sequence>MGESESVEHRPPLLNQSPNRHSAQKAMCDGRREAEDKYRHAKNGIFGNRRTPHTPAQEQQTAALGRRQWMVRWPEREKGKGQAIDYTKGLKDSLHAANLAQDHTPAELAPPPQPATEHFDLLSITHPDIAQVSTFVGRSLVKLPVHYTQHVLLTYISDRVHGFFIHNIYYPPAVIENYGIGDLRKTIQRADSVPRQNHHIAVGGLIHTMASGLRSFETTLDLNLLSWELPEKLWHVRVVEISGLPDHLLIESEFKTALTTLTTGQATPKQKWKELDVENLRTTLSLQLTSFPLVNKPQKPPIQCTLSPGIDQRASFAAKGSPPGPKRDSSVPGSALPARTGTNIAGIPPQESGDPQAHQALEEPDRSETSRGGQGTAVPIRHSRHPQRPGPRTSLSPITESRTTYPCLLLGPPTASLVDIEGFTYPEPWPVPPITATKVWRAIYRPGAFKVGGPDDILNGIMQAAPAAPSDQHTPNRLFPVLEDLYNNCLGVGYCPQHFREAKTVALTKPGKDDNKPKRYRPIVLFYTIGKVLAEVLALQLRYLAEKHDLLPHEHFGSRKGQGTKTALYAALESLAVGRR</sequence>
<feature type="region of interest" description="Disordered" evidence="1">
    <location>
        <begin position="314"/>
        <end position="399"/>
    </location>
</feature>
<dbReference type="EMBL" id="JAPMSZ010000003">
    <property type="protein sequence ID" value="KAJ5110342.1"/>
    <property type="molecule type" value="Genomic_DNA"/>
</dbReference>
<evidence type="ECO:0000256" key="1">
    <source>
        <dbReference type="SAM" id="MobiDB-lite"/>
    </source>
</evidence>
<dbReference type="Proteomes" id="UP001141434">
    <property type="component" value="Unassembled WGS sequence"/>
</dbReference>
<dbReference type="AlphaFoldDB" id="A0A9W9KLZ4"/>
<evidence type="ECO:0000313" key="2">
    <source>
        <dbReference type="EMBL" id="KAJ5110342.1"/>
    </source>
</evidence>
<dbReference type="PANTHER" id="PTHR19446">
    <property type="entry name" value="REVERSE TRANSCRIPTASES"/>
    <property type="match status" value="1"/>
</dbReference>
<reference evidence="2" key="1">
    <citation type="submission" date="2022-11" db="EMBL/GenBank/DDBJ databases">
        <authorList>
            <person name="Petersen C."/>
        </authorList>
    </citation>
    <scope>NUCLEOTIDE SEQUENCE</scope>
    <source>
        <strain evidence="2">IBT 34128</strain>
    </source>
</reference>
<evidence type="ECO:0008006" key="4">
    <source>
        <dbReference type="Google" id="ProtNLM"/>
    </source>
</evidence>
<dbReference type="GeneID" id="81391349"/>
<dbReference type="OrthoDB" id="5549573at2759"/>
<proteinExistence type="predicted"/>
<feature type="compositionally biased region" description="Basic and acidic residues" evidence="1">
    <location>
        <begin position="1"/>
        <end position="11"/>
    </location>
</feature>
<name>A0A9W9KLZ4_9EURO</name>
<feature type="region of interest" description="Disordered" evidence="1">
    <location>
        <begin position="1"/>
        <end position="36"/>
    </location>
</feature>
<evidence type="ECO:0000313" key="3">
    <source>
        <dbReference type="Proteomes" id="UP001141434"/>
    </source>
</evidence>
<dbReference type="RefSeq" id="XP_056515110.1">
    <property type="nucleotide sequence ID" value="XM_056652181.1"/>
</dbReference>
<gene>
    <name evidence="2" type="ORF">NUU61_001599</name>
</gene>
<organism evidence="2 3">
    <name type="scientific">Penicillium alfredii</name>
    <dbReference type="NCBI Taxonomy" id="1506179"/>
    <lineage>
        <taxon>Eukaryota</taxon>
        <taxon>Fungi</taxon>
        <taxon>Dikarya</taxon>
        <taxon>Ascomycota</taxon>
        <taxon>Pezizomycotina</taxon>
        <taxon>Eurotiomycetes</taxon>
        <taxon>Eurotiomycetidae</taxon>
        <taxon>Eurotiales</taxon>
        <taxon>Aspergillaceae</taxon>
        <taxon>Penicillium</taxon>
    </lineage>
</organism>
<reference evidence="2" key="2">
    <citation type="journal article" date="2023" name="IMA Fungus">
        <title>Comparative genomic study of the Penicillium genus elucidates a diverse pangenome and 15 lateral gene transfer events.</title>
        <authorList>
            <person name="Petersen C."/>
            <person name="Sorensen T."/>
            <person name="Nielsen M.R."/>
            <person name="Sondergaard T.E."/>
            <person name="Sorensen J.L."/>
            <person name="Fitzpatrick D.A."/>
            <person name="Frisvad J.C."/>
            <person name="Nielsen K.L."/>
        </authorList>
    </citation>
    <scope>NUCLEOTIDE SEQUENCE</scope>
    <source>
        <strain evidence="2">IBT 34128</strain>
    </source>
</reference>
<accession>A0A9W9KLZ4</accession>
<feature type="compositionally biased region" description="Basic and acidic residues" evidence="1">
    <location>
        <begin position="360"/>
        <end position="369"/>
    </location>
</feature>
<protein>
    <recommendedName>
        <fullName evidence="4">Reverse transcriptase domain-containing protein</fullName>
    </recommendedName>
</protein>